<keyword evidence="6" id="KW-1185">Reference proteome</keyword>
<dbReference type="InterPro" id="IPR036676">
    <property type="entry name" value="PurM-like_C_sf"/>
</dbReference>
<dbReference type="Proteomes" id="UP001596492">
    <property type="component" value="Unassembled WGS sequence"/>
</dbReference>
<feature type="binding site" evidence="2">
    <location>
        <position position="41"/>
    </location>
    <ligand>
        <name>Mg(2+)</name>
        <dbReference type="ChEBI" id="CHEBI:18420"/>
        <label>4</label>
    </ligand>
</feature>
<keyword evidence="2 5" id="KW-0418">Kinase</keyword>
<dbReference type="RefSeq" id="WP_382164935.1">
    <property type="nucleotide sequence ID" value="NZ_JBHTBR010000002.1"/>
</dbReference>
<dbReference type="CDD" id="cd02194">
    <property type="entry name" value="ThiL"/>
    <property type="match status" value="1"/>
</dbReference>
<dbReference type="SUPFAM" id="SSF56042">
    <property type="entry name" value="PurM C-terminal domain-like"/>
    <property type="match status" value="1"/>
</dbReference>
<reference evidence="6" key="1">
    <citation type="journal article" date="2019" name="Int. J. Syst. Evol. Microbiol.">
        <title>The Global Catalogue of Microorganisms (GCM) 10K type strain sequencing project: providing services to taxonomists for standard genome sequencing and annotation.</title>
        <authorList>
            <consortium name="The Broad Institute Genomics Platform"/>
            <consortium name="The Broad Institute Genome Sequencing Center for Infectious Disease"/>
            <person name="Wu L."/>
            <person name="Ma J."/>
        </authorList>
    </citation>
    <scope>NUCLEOTIDE SEQUENCE [LARGE SCALE GENOMIC DNA]</scope>
    <source>
        <strain evidence="6">CCUG 51308</strain>
    </source>
</reference>
<proteinExistence type="inferred from homology"/>
<feature type="binding site" evidence="2">
    <location>
        <position position="145"/>
    </location>
    <ligand>
        <name>ATP</name>
        <dbReference type="ChEBI" id="CHEBI:30616"/>
    </ligand>
</feature>
<dbReference type="SUPFAM" id="SSF55326">
    <property type="entry name" value="PurM N-terminal domain-like"/>
    <property type="match status" value="1"/>
</dbReference>
<dbReference type="PANTHER" id="PTHR30270:SF0">
    <property type="entry name" value="THIAMINE-MONOPHOSPHATE KINASE"/>
    <property type="match status" value="1"/>
</dbReference>
<feature type="binding site" evidence="2">
    <location>
        <position position="71"/>
    </location>
    <ligand>
        <name>Mg(2+)</name>
        <dbReference type="ChEBI" id="CHEBI:18420"/>
        <label>3</label>
    </ligand>
</feature>
<feature type="binding site" evidence="2">
    <location>
        <begin position="118"/>
        <end position="119"/>
    </location>
    <ligand>
        <name>ATP</name>
        <dbReference type="ChEBI" id="CHEBI:30616"/>
    </ligand>
</feature>
<protein>
    <recommendedName>
        <fullName evidence="2">Thiamine-monophosphate kinase</fullName>
        <shortName evidence="2">TMP kinase</shortName>
        <shortName evidence="2">Thiamine-phosphate kinase</shortName>
        <ecNumber evidence="2">2.7.4.16</ecNumber>
    </recommendedName>
</protein>
<accession>A0ABW2IH74</accession>
<feature type="domain" description="PurM-like N-terminal" evidence="3">
    <location>
        <begin position="25"/>
        <end position="131"/>
    </location>
</feature>
<dbReference type="InterPro" id="IPR036921">
    <property type="entry name" value="PurM-like_N_sf"/>
</dbReference>
<keyword evidence="2" id="KW-0460">Magnesium</keyword>
<comment type="similarity">
    <text evidence="2">Belongs to the thiamine-monophosphate kinase family.</text>
</comment>
<sequence>MNEFDLIKTYFAPLATSPDAFGLEDDVASLNPPDGRQLIITTDSLVEGVHFLSEDPLETVAQKLLRVNISDVLAKGGTPWAAVLSLTWPSGRDVRQISSFADGLKADLEHWGISLMGGDTTSTPGPLMLGFTLLAHCPQTGPIRRAGAKQGDDIWVTGTIGDGYLGLKAARGELSLSRPEDVALLAWRYRVPEIPDLSIADLISNVAHASADVSDGLVADIDHIAKASNFQAVIALDDVPFSSAAKLCLEEKKVGRLELITKGDDYQTVFTAPPEAKAAILRASLQHGLDITKIGKIQSGQGVLLQRSNGATIPIRSEGWKHF</sequence>
<keyword evidence="2" id="KW-0547">Nucleotide-binding</keyword>
<comment type="catalytic activity">
    <reaction evidence="2">
        <text>thiamine phosphate + ATP = thiamine diphosphate + ADP</text>
        <dbReference type="Rhea" id="RHEA:15913"/>
        <dbReference type="ChEBI" id="CHEBI:30616"/>
        <dbReference type="ChEBI" id="CHEBI:37575"/>
        <dbReference type="ChEBI" id="CHEBI:58937"/>
        <dbReference type="ChEBI" id="CHEBI:456216"/>
        <dbReference type="EC" id="2.7.4.16"/>
    </reaction>
</comment>
<keyword evidence="2" id="KW-0479">Metal-binding</keyword>
<organism evidence="5 6">
    <name type="scientific">Hirschia litorea</name>
    <dbReference type="NCBI Taxonomy" id="1199156"/>
    <lineage>
        <taxon>Bacteria</taxon>
        <taxon>Pseudomonadati</taxon>
        <taxon>Pseudomonadota</taxon>
        <taxon>Alphaproteobacteria</taxon>
        <taxon>Hyphomonadales</taxon>
        <taxon>Hyphomonadaceae</taxon>
        <taxon>Hirschia</taxon>
    </lineage>
</organism>
<dbReference type="HAMAP" id="MF_02128">
    <property type="entry name" value="TMP_kinase"/>
    <property type="match status" value="1"/>
</dbReference>
<evidence type="ECO:0000259" key="4">
    <source>
        <dbReference type="Pfam" id="PF02769"/>
    </source>
</evidence>
<feature type="binding site" evidence="2">
    <location>
        <position position="26"/>
    </location>
    <ligand>
        <name>Mg(2+)</name>
        <dbReference type="ChEBI" id="CHEBI:18420"/>
        <label>4</label>
    </ligand>
</feature>
<feature type="binding site" evidence="2">
    <location>
        <position position="43"/>
    </location>
    <ligand>
        <name>Mg(2+)</name>
        <dbReference type="ChEBI" id="CHEBI:18420"/>
        <label>1</label>
    </ligand>
</feature>
<comment type="miscellaneous">
    <text evidence="2">Reaction mechanism of ThiL seems to utilize a direct, inline transfer of the gamma-phosphate of ATP to TMP rather than a phosphorylated enzyme intermediate.</text>
</comment>
<dbReference type="InterPro" id="IPR006283">
    <property type="entry name" value="ThiL-like"/>
</dbReference>
<feature type="binding site" evidence="2">
    <location>
        <position position="26"/>
    </location>
    <ligand>
        <name>Mg(2+)</name>
        <dbReference type="ChEBI" id="CHEBI:18420"/>
        <label>3</label>
    </ligand>
</feature>
<feature type="binding site" evidence="2">
    <location>
        <position position="119"/>
    </location>
    <ligand>
        <name>Mg(2+)</name>
        <dbReference type="ChEBI" id="CHEBI:18420"/>
        <label>1</label>
    </ligand>
</feature>
<keyword evidence="2" id="KW-0067">ATP-binding</keyword>
<dbReference type="Pfam" id="PF00586">
    <property type="entry name" value="AIRS"/>
    <property type="match status" value="1"/>
</dbReference>
<comment type="pathway">
    <text evidence="2">Cofactor biosynthesis; thiamine diphosphate biosynthesis; thiamine diphosphate from thiamine phosphate: step 1/1.</text>
</comment>
<comment type="function">
    <text evidence="2">Catalyzes the ATP-dependent phosphorylation of thiamine-monophosphate (TMP) to form thiamine-pyrophosphate (TPP), the active form of vitamin B1.</text>
</comment>
<feature type="binding site" evidence="2">
    <location>
        <position position="43"/>
    </location>
    <ligand>
        <name>Mg(2+)</name>
        <dbReference type="ChEBI" id="CHEBI:18420"/>
        <label>2</label>
    </ligand>
</feature>
<dbReference type="GO" id="GO:0009030">
    <property type="term" value="F:thiamine-phosphate kinase activity"/>
    <property type="evidence" value="ECO:0007669"/>
    <property type="project" value="UniProtKB-EC"/>
</dbReference>
<name>A0ABW2IH74_9PROT</name>
<feature type="binding site" evidence="2">
    <location>
        <position position="50"/>
    </location>
    <ligand>
        <name>substrate</name>
    </ligand>
</feature>
<gene>
    <name evidence="2 5" type="primary">thiL</name>
    <name evidence="5" type="ORF">ACFQS8_01210</name>
</gene>
<dbReference type="PANTHER" id="PTHR30270">
    <property type="entry name" value="THIAMINE-MONOPHOSPHATE KINASE"/>
    <property type="match status" value="1"/>
</dbReference>
<feature type="binding site" evidence="2">
    <location>
        <position position="215"/>
    </location>
    <ligand>
        <name>Mg(2+)</name>
        <dbReference type="ChEBI" id="CHEBI:18420"/>
        <label>5</label>
    </ligand>
</feature>
<feature type="binding site" evidence="2">
    <location>
        <position position="320"/>
    </location>
    <ligand>
        <name>substrate</name>
    </ligand>
</feature>
<feature type="binding site" evidence="2">
    <location>
        <position position="71"/>
    </location>
    <ligand>
        <name>Mg(2+)</name>
        <dbReference type="ChEBI" id="CHEBI:18420"/>
        <label>4</label>
    </ligand>
</feature>
<evidence type="ECO:0000256" key="2">
    <source>
        <dbReference type="HAMAP-Rule" id="MF_02128"/>
    </source>
</evidence>
<dbReference type="Gene3D" id="3.30.1330.10">
    <property type="entry name" value="PurM-like, N-terminal domain"/>
    <property type="match status" value="1"/>
</dbReference>
<dbReference type="Gene3D" id="3.90.650.10">
    <property type="entry name" value="PurM-like C-terminal domain"/>
    <property type="match status" value="1"/>
</dbReference>
<dbReference type="InterPro" id="IPR016188">
    <property type="entry name" value="PurM-like_N"/>
</dbReference>
<evidence type="ECO:0000313" key="6">
    <source>
        <dbReference type="Proteomes" id="UP001596492"/>
    </source>
</evidence>
<dbReference type="EC" id="2.7.4.16" evidence="2"/>
<dbReference type="NCBIfam" id="TIGR01379">
    <property type="entry name" value="thiL"/>
    <property type="match status" value="1"/>
</dbReference>
<evidence type="ECO:0000313" key="5">
    <source>
        <dbReference type="EMBL" id="MFC7290222.1"/>
    </source>
</evidence>
<dbReference type="InterPro" id="IPR010918">
    <property type="entry name" value="PurM-like_C_dom"/>
</dbReference>
<feature type="binding site" evidence="2">
    <location>
        <position position="264"/>
    </location>
    <ligand>
        <name>substrate</name>
    </ligand>
</feature>
<dbReference type="PIRSF" id="PIRSF005303">
    <property type="entry name" value="Thiam_monoph_kin"/>
    <property type="match status" value="1"/>
</dbReference>
<feature type="binding site" evidence="2">
    <location>
        <position position="71"/>
    </location>
    <ligand>
        <name>Mg(2+)</name>
        <dbReference type="ChEBI" id="CHEBI:18420"/>
        <label>2</label>
    </ligand>
</feature>
<evidence type="ECO:0000259" key="3">
    <source>
        <dbReference type="Pfam" id="PF00586"/>
    </source>
</evidence>
<feature type="binding site" evidence="2">
    <location>
        <position position="42"/>
    </location>
    <ligand>
        <name>Mg(2+)</name>
        <dbReference type="ChEBI" id="CHEBI:18420"/>
        <label>1</label>
    </ligand>
</feature>
<dbReference type="EMBL" id="JBHTBR010000002">
    <property type="protein sequence ID" value="MFC7290222.1"/>
    <property type="molecule type" value="Genomic_DNA"/>
</dbReference>
<dbReference type="Pfam" id="PF02769">
    <property type="entry name" value="AIRS_C"/>
    <property type="match status" value="1"/>
</dbReference>
<feature type="domain" description="PurM-like C-terminal" evidence="4">
    <location>
        <begin position="149"/>
        <end position="302"/>
    </location>
</feature>
<feature type="binding site" evidence="2">
    <location>
        <position position="212"/>
    </location>
    <ligand>
        <name>Mg(2+)</name>
        <dbReference type="ChEBI" id="CHEBI:18420"/>
        <label>3</label>
    </ligand>
</feature>
<keyword evidence="2 5" id="KW-0808">Transferase</keyword>
<evidence type="ECO:0000256" key="1">
    <source>
        <dbReference type="ARBA" id="ARBA00022977"/>
    </source>
</evidence>
<comment type="caution">
    <text evidence="5">The sequence shown here is derived from an EMBL/GenBank/DDBJ whole genome shotgun (WGS) entry which is preliminary data.</text>
</comment>
<feature type="binding site" evidence="2">
    <location>
        <position position="214"/>
    </location>
    <ligand>
        <name>ATP</name>
        <dbReference type="ChEBI" id="CHEBI:30616"/>
    </ligand>
</feature>
<keyword evidence="1 2" id="KW-0784">Thiamine biosynthesis</keyword>
<comment type="caution">
    <text evidence="2">Lacks conserved residue(s) required for the propagation of feature annotation.</text>
</comment>